<dbReference type="Proteomes" id="UP001237105">
    <property type="component" value="Unassembled WGS sequence"/>
</dbReference>
<evidence type="ECO:0000313" key="2">
    <source>
        <dbReference type="Proteomes" id="UP001237105"/>
    </source>
</evidence>
<reference evidence="1 2" key="1">
    <citation type="submission" date="2023-05" db="EMBL/GenBank/DDBJ databases">
        <title>Draft genome sequence of Streptomyces sp. B-S-A12 isolated from a cave soil in Thailand.</title>
        <authorList>
            <person name="Chamroensaksri N."/>
            <person name="Muangham S."/>
        </authorList>
    </citation>
    <scope>NUCLEOTIDE SEQUENCE [LARGE SCALE GENOMIC DNA]</scope>
    <source>
        <strain evidence="1 2">B-S-A12</strain>
    </source>
</reference>
<comment type="caution">
    <text evidence="1">The sequence shown here is derived from an EMBL/GenBank/DDBJ whole genome shotgun (WGS) entry which is preliminary data.</text>
</comment>
<sequence>MAAMLIGIELQVRRIEEPCLRHVHGAAWQEYAARTGRFVPGLGRLR</sequence>
<organism evidence="1 2">
    <name type="scientific">Streptomyces luteolus</name>
    <dbReference type="NCBI Taxonomy" id="3043615"/>
    <lineage>
        <taxon>Bacteria</taxon>
        <taxon>Bacillati</taxon>
        <taxon>Actinomycetota</taxon>
        <taxon>Actinomycetes</taxon>
        <taxon>Kitasatosporales</taxon>
        <taxon>Streptomycetaceae</taxon>
        <taxon>Streptomyces</taxon>
    </lineage>
</organism>
<gene>
    <name evidence="1" type="ORF">QIT00_27670</name>
</gene>
<dbReference type="EMBL" id="JASCIS010000034">
    <property type="protein sequence ID" value="MDI3422276.1"/>
    <property type="molecule type" value="Genomic_DNA"/>
</dbReference>
<proteinExistence type="predicted"/>
<accession>A0ABT6T347</accession>
<dbReference type="RefSeq" id="WP_282538136.1">
    <property type="nucleotide sequence ID" value="NZ_JASCIS010000034.1"/>
</dbReference>
<name>A0ABT6T347_9ACTN</name>
<protein>
    <submittedName>
        <fullName evidence="1">Uncharacterized protein</fullName>
    </submittedName>
</protein>
<keyword evidence="2" id="KW-1185">Reference proteome</keyword>
<evidence type="ECO:0000313" key="1">
    <source>
        <dbReference type="EMBL" id="MDI3422276.1"/>
    </source>
</evidence>
<dbReference type="Gene3D" id="1.20.120.1630">
    <property type="match status" value="1"/>
</dbReference>